<evidence type="ECO:0000313" key="2">
    <source>
        <dbReference type="EMBL" id="AZQ11528.1"/>
    </source>
</evidence>
<organism evidence="2 3">
    <name type="scientific">Shewanella khirikhana</name>
    <dbReference type="NCBI Taxonomy" id="1965282"/>
    <lineage>
        <taxon>Bacteria</taxon>
        <taxon>Pseudomonadati</taxon>
        <taxon>Pseudomonadota</taxon>
        <taxon>Gammaproteobacteria</taxon>
        <taxon>Alteromonadales</taxon>
        <taxon>Shewanellaceae</taxon>
        <taxon>Shewanella</taxon>
    </lineage>
</organism>
<dbReference type="InterPro" id="IPR044060">
    <property type="entry name" value="Bacterial_rp_domain"/>
</dbReference>
<dbReference type="Pfam" id="PF18998">
    <property type="entry name" value="Flg_new_2"/>
    <property type="match status" value="7"/>
</dbReference>
<protein>
    <recommendedName>
        <fullName evidence="1">Peptidase M60 domain-containing protein</fullName>
    </recommendedName>
</protein>
<reference evidence="3" key="1">
    <citation type="submission" date="2017-03" db="EMBL/GenBank/DDBJ databases">
        <title>Full genome sequence of a non-lethal Shewanella isolate that potentiates virulence of Vibio parahaemolyticus causing acute hepatopancreatic necrosis disease (AHPND) in shrimp.</title>
        <authorList>
            <person name="Prachumwat A."/>
            <person name="Sritunyalucksana K."/>
        </authorList>
    </citation>
    <scope>NUCLEOTIDE SEQUENCE [LARGE SCALE GENOMIC DNA]</scope>
    <source>
        <strain evidence="3">TH2012</strain>
    </source>
</reference>
<dbReference type="Pfam" id="PF18642">
    <property type="entry name" value="IMPa_helical"/>
    <property type="match status" value="1"/>
</dbReference>
<dbReference type="PROSITE" id="PS51723">
    <property type="entry name" value="PEPTIDASE_M60"/>
    <property type="match status" value="1"/>
</dbReference>
<dbReference type="InterPro" id="IPR041549">
    <property type="entry name" value="IMPa_helical"/>
</dbReference>
<dbReference type="InterPro" id="IPR035423">
    <property type="entry name" value="M60-like_N"/>
</dbReference>
<feature type="domain" description="Peptidase M60" evidence="1">
    <location>
        <begin position="1269"/>
        <end position="1594"/>
    </location>
</feature>
<accession>A0ABN5TXM0</accession>
<evidence type="ECO:0000259" key="1">
    <source>
        <dbReference type="PROSITE" id="PS51723"/>
    </source>
</evidence>
<dbReference type="Proteomes" id="UP000278437">
    <property type="component" value="Chromosome"/>
</dbReference>
<dbReference type="Pfam" id="PF17291">
    <property type="entry name" value="M60-like_N"/>
    <property type="match status" value="1"/>
</dbReference>
<dbReference type="InterPro" id="IPR031161">
    <property type="entry name" value="Peptidase_M60_dom"/>
</dbReference>
<dbReference type="SMART" id="SM01276">
    <property type="entry name" value="M60-like"/>
    <property type="match status" value="1"/>
</dbReference>
<gene>
    <name evidence="2" type="ORF">STH12_02450</name>
</gene>
<proteinExistence type="predicted"/>
<dbReference type="PROSITE" id="PS51257">
    <property type="entry name" value="PROKAR_LIPOPROTEIN"/>
    <property type="match status" value="1"/>
</dbReference>
<name>A0ABN5TXM0_9GAMM</name>
<dbReference type="NCBIfam" id="NF038322">
    <property type="entry name" value="ImpA_fam_HExGH"/>
    <property type="match status" value="1"/>
</dbReference>
<keyword evidence="3" id="KW-1185">Reference proteome</keyword>
<dbReference type="EMBL" id="CP020373">
    <property type="protein sequence ID" value="AZQ11528.1"/>
    <property type="molecule type" value="Genomic_DNA"/>
</dbReference>
<evidence type="ECO:0000313" key="3">
    <source>
        <dbReference type="Proteomes" id="UP000278437"/>
    </source>
</evidence>
<sequence length="1802" mass="190571">MKSILFFIVLILALGGCGEEKTHYGDSNLLPYYTALAQSSSGGSITPASLSIESGEQGRFSVAADNGYVLDSIEGCGGSLHGATFTTAAMSADCRVTASFVPSVTLYTALAQSSSGGSITPASLSIESGEQGRFSVAADNGYILGSIEGCGGSLHGATFTTAAMSADCRVTASFVPSVTLYTALAQSSSGGSITPASLSIESGEQGRFSVAADNGYILGSIEGCGGSLHGATFTTAAMSADCRVTASFVPSVTLYTALAQSSSGGSITPASLSIESGEQGRFSVAADNGYVLDSIEGCGGSLHGATFTTAAMSADCRVTASFVPSVTLYTALAQSSSGGSITPASLSIESGEQGRFSVAADNGYVLDSIEGCGGSLHGATFTTAAMSADCRVTASFVPSVTLYTALAQSSSGGSITPASLSIESGEQGRFSVAADNGYVLDSIEGCGGSLHGATFTTAAMSADCRVTASFVPSVTLYTALAQSSSGGSITPASLSIESGEQGRFSVAADNGYILGSIEGCGGSLHGATFTTAAMSADCRVTASFVPSVTLYTALAQSSSGGSITPASLSIESGEQGRFSVAADNGYILGSIEGCGGSLHGATFTTAAMSADCRVTASFVPSVTLYTALAQSSSGGSITPASLSIESGEQGRFSVAADNGYVLDSIEGCGGSLHGATFTTAAMSADCRVTASFVPSVTLYTALAQSSSGGSITPASLSIESGEQGRFSVAADNGYVLDSIEGCGGSLHGATFTTAAMSADCRVTASFVPSVTLYTALAQSSSGGSITPASLSIESGEQGRFSVAADNGYVLDSIEGCGGSLHGATFTTAAMSADCRVTASFITNAAKAILHHDHRYASDAELIRHARDSIATIEASRKDLVDTLYHGINQISWRPGHDSITFTSFLPERSQILLPANKDGKGNNSSANRGLVMVAEEGEYRSVAMAANLFSVNTSSETNMLLKRLIGWLTKGGDQKIGFSIVTAQVPSRADSRYFPHNEDIRDWLSNNYANQFVINDENVCDYNELLSCIDSLKPDLIILSDLDRAGLGHNGIVAAVAKARAAGIPLLLSNYMRNASAMLSPLYHRMGLVTYGNYWSKLNADAVMVTDIRASNDYLVAVDGLMENLSNGNFSTEHLDACNSNFLACDSSPFRDNFKEGADWLRSSVITLDRNLTDAFSLSDANVIQAGLLLADKYRDAIDYPISWDEHQNWQQAMFADWLINYARLSNQSQPDLGEYITDRSMLTKGSAATYRHPETSVDRKTIRVGYPNQWTTTGWYVLPGQMVTLTRHDNSSAKAEIKLNYHRFNTNRAFQQKVYRAPLELATQRLPLAPNSSVSFSSPYGGPLYLYFSGVEGDLQVDISADGITHHPTIMDFGDDNQIQQFNERLSETELPHVDLRTDGAEQHLRRDRFTNAIGGSVPDVSSLLRSIAEDHINGVYTLAGYKVQGKTLAESMPADVKAACLNMIGNECIDETLHTRKIIQHANYDQNAHCFSGCSGNPWDASWNINPIGWGDNHELGHNLQVNRLNVQYVAASDIDNWTKYSSRAGENSNNIFPYVVRWRTHYLRDGNTSQITSGNMNHKDLFFVFMSDAAAVKNSSGNRVVLDGNCRVLDGSSRYESPWKSNAYAVHNGYRMAFYIQMALRAHKMELVDGTRLANGFNIFTLLYLHQRIFGALSGDIANWDANKDRLGFGMFPYEGHSVYGGRKVRDIPGNDFMLVALSKLTGRNWQSHFDMMGLRYSTLAATQAQANTTKGSLEMGMYVLETDLPPANMSEGLSFKSLSVQDGSTTWHDGSSPVSCPQ</sequence>